<evidence type="ECO:0000256" key="2">
    <source>
        <dbReference type="SAM" id="Phobius"/>
    </source>
</evidence>
<reference evidence="3" key="1">
    <citation type="submission" date="2020-06" db="EMBL/GenBank/DDBJ databases">
        <authorList>
            <person name="Li T."/>
            <person name="Hu X."/>
            <person name="Zhang T."/>
            <person name="Song X."/>
            <person name="Zhang H."/>
            <person name="Dai N."/>
            <person name="Sheng W."/>
            <person name="Hou X."/>
            <person name="Wei L."/>
        </authorList>
    </citation>
    <scope>NUCLEOTIDE SEQUENCE</scope>
    <source>
        <strain evidence="3">3651</strain>
        <tissue evidence="3">Leaf</tissue>
    </source>
</reference>
<organism evidence="3 4">
    <name type="scientific">Sesamum alatum</name>
    <dbReference type="NCBI Taxonomy" id="300844"/>
    <lineage>
        <taxon>Eukaryota</taxon>
        <taxon>Viridiplantae</taxon>
        <taxon>Streptophyta</taxon>
        <taxon>Embryophyta</taxon>
        <taxon>Tracheophyta</taxon>
        <taxon>Spermatophyta</taxon>
        <taxon>Magnoliopsida</taxon>
        <taxon>eudicotyledons</taxon>
        <taxon>Gunneridae</taxon>
        <taxon>Pentapetalae</taxon>
        <taxon>asterids</taxon>
        <taxon>lamiids</taxon>
        <taxon>Lamiales</taxon>
        <taxon>Pedaliaceae</taxon>
        <taxon>Sesamum</taxon>
    </lineage>
</organism>
<feature type="transmembrane region" description="Helical" evidence="2">
    <location>
        <begin position="47"/>
        <end position="67"/>
    </location>
</feature>
<evidence type="ECO:0000256" key="1">
    <source>
        <dbReference type="SAM" id="MobiDB-lite"/>
    </source>
</evidence>
<keyword evidence="2" id="KW-1133">Transmembrane helix</keyword>
<gene>
    <name evidence="3" type="ORF">Salat_2903100</name>
</gene>
<name>A0AAE1XIG2_9LAMI</name>
<proteinExistence type="predicted"/>
<keyword evidence="4" id="KW-1185">Reference proteome</keyword>
<dbReference type="EMBL" id="JACGWO010000013">
    <property type="protein sequence ID" value="KAK4412560.1"/>
    <property type="molecule type" value="Genomic_DNA"/>
</dbReference>
<keyword evidence="2" id="KW-0472">Membrane</keyword>
<dbReference type="AlphaFoldDB" id="A0AAE1XIG2"/>
<comment type="caution">
    <text evidence="3">The sequence shown here is derived from an EMBL/GenBank/DDBJ whole genome shotgun (WGS) entry which is preliminary data.</text>
</comment>
<evidence type="ECO:0000313" key="3">
    <source>
        <dbReference type="EMBL" id="KAK4412560.1"/>
    </source>
</evidence>
<accession>A0AAE1XIG2</accession>
<keyword evidence="2" id="KW-0812">Transmembrane</keyword>
<feature type="region of interest" description="Disordered" evidence="1">
    <location>
        <begin position="89"/>
        <end position="108"/>
    </location>
</feature>
<evidence type="ECO:0000313" key="4">
    <source>
        <dbReference type="Proteomes" id="UP001293254"/>
    </source>
</evidence>
<protein>
    <submittedName>
        <fullName evidence="3">Uncharacterized protein</fullName>
    </submittedName>
</protein>
<reference evidence="3" key="2">
    <citation type="journal article" date="2024" name="Plant">
        <title>Genomic evolution and insights into agronomic trait innovations of Sesamum species.</title>
        <authorList>
            <person name="Miao H."/>
            <person name="Wang L."/>
            <person name="Qu L."/>
            <person name="Liu H."/>
            <person name="Sun Y."/>
            <person name="Le M."/>
            <person name="Wang Q."/>
            <person name="Wei S."/>
            <person name="Zheng Y."/>
            <person name="Lin W."/>
            <person name="Duan Y."/>
            <person name="Cao H."/>
            <person name="Xiong S."/>
            <person name="Wang X."/>
            <person name="Wei L."/>
            <person name="Li C."/>
            <person name="Ma Q."/>
            <person name="Ju M."/>
            <person name="Zhao R."/>
            <person name="Li G."/>
            <person name="Mu C."/>
            <person name="Tian Q."/>
            <person name="Mei H."/>
            <person name="Zhang T."/>
            <person name="Gao T."/>
            <person name="Zhang H."/>
        </authorList>
    </citation>
    <scope>NUCLEOTIDE SEQUENCE</scope>
    <source>
        <strain evidence="3">3651</strain>
    </source>
</reference>
<sequence length="126" mass="13781">MKGVGLVEHGFNAKAILYEELPFLVGLHPGPDPYDAPLDAFTRLSKFSSWFVGFLPFLFDRVISLFFARIMMNRAAVCKFVLDDVPAISSSSGTRSAPATPSDLPSATPRSSIIEVLTFHDEGTPF</sequence>
<dbReference type="Proteomes" id="UP001293254">
    <property type="component" value="Unassembled WGS sequence"/>
</dbReference>